<name>A0AAV5A661_9AGAM</name>
<keyword evidence="3" id="KW-1185">Reference proteome</keyword>
<protein>
    <submittedName>
        <fullName evidence="2">Uncharacterized protein</fullName>
    </submittedName>
</protein>
<accession>A0AAV5A661</accession>
<dbReference type="Proteomes" id="UP001050691">
    <property type="component" value="Unassembled WGS sequence"/>
</dbReference>
<organism evidence="2 3">
    <name type="scientific">Clathrus columnatus</name>
    <dbReference type="NCBI Taxonomy" id="1419009"/>
    <lineage>
        <taxon>Eukaryota</taxon>
        <taxon>Fungi</taxon>
        <taxon>Dikarya</taxon>
        <taxon>Basidiomycota</taxon>
        <taxon>Agaricomycotina</taxon>
        <taxon>Agaricomycetes</taxon>
        <taxon>Phallomycetidae</taxon>
        <taxon>Phallales</taxon>
        <taxon>Clathraceae</taxon>
        <taxon>Clathrus</taxon>
    </lineage>
</organism>
<comment type="caution">
    <text evidence="2">The sequence shown here is derived from an EMBL/GenBank/DDBJ whole genome shotgun (WGS) entry which is preliminary data.</text>
</comment>
<evidence type="ECO:0000256" key="1">
    <source>
        <dbReference type="SAM" id="SignalP"/>
    </source>
</evidence>
<evidence type="ECO:0000313" key="3">
    <source>
        <dbReference type="Proteomes" id="UP001050691"/>
    </source>
</evidence>
<feature type="chain" id="PRO_5043573819" evidence="1">
    <location>
        <begin position="19"/>
        <end position="144"/>
    </location>
</feature>
<reference evidence="2" key="1">
    <citation type="submission" date="2021-10" db="EMBL/GenBank/DDBJ databases">
        <title>De novo Genome Assembly of Clathrus columnatus (Basidiomycota, Fungi) Using Illumina and Nanopore Sequence Data.</title>
        <authorList>
            <person name="Ogiso-Tanaka E."/>
            <person name="Itagaki H."/>
            <person name="Hosoya T."/>
            <person name="Hosaka K."/>
        </authorList>
    </citation>
    <scope>NUCLEOTIDE SEQUENCE</scope>
    <source>
        <strain evidence="2">MO-923</strain>
    </source>
</reference>
<proteinExistence type="predicted"/>
<sequence length="144" mass="15652">MRFASFVLLSVFLASAVAAPVSTESGEYTPYHALGTSVQSLTFDVLAASKDATSNLNSGAKPPSPLPVNAVTVPGAEDGVIGWDLKKRELGEHLKSLTSSAGDWWDLKKREFEEHVNNLTSSPITGAGDRWDLRKRELEEHRES</sequence>
<keyword evidence="1" id="KW-0732">Signal</keyword>
<dbReference type="EMBL" id="BPWL01000003">
    <property type="protein sequence ID" value="GJJ08982.1"/>
    <property type="molecule type" value="Genomic_DNA"/>
</dbReference>
<dbReference type="AlphaFoldDB" id="A0AAV5A661"/>
<evidence type="ECO:0000313" key="2">
    <source>
        <dbReference type="EMBL" id="GJJ08982.1"/>
    </source>
</evidence>
<feature type="signal peptide" evidence="1">
    <location>
        <begin position="1"/>
        <end position="18"/>
    </location>
</feature>
<gene>
    <name evidence="2" type="ORF">Clacol_003203</name>
</gene>